<reference evidence="3 4" key="1">
    <citation type="submission" date="2023-11" db="EMBL/GenBank/DDBJ databases">
        <title>Genome sequence of Microbacterium rhizosphaerae KACC 19337.</title>
        <authorList>
            <person name="Choi H."/>
            <person name="Kim S."/>
            <person name="Kim Y."/>
            <person name="Kwon S.-W."/>
            <person name="Heo J."/>
        </authorList>
    </citation>
    <scope>NUCLEOTIDE SEQUENCE [LARGE SCALE GENOMIC DNA]</scope>
    <source>
        <strain evidence="3 4">KACC 19337</strain>
    </source>
</reference>
<dbReference type="Proteomes" id="UP001323798">
    <property type="component" value="Chromosome"/>
</dbReference>
<dbReference type="Pfam" id="PF09565">
    <property type="entry name" value="RE_NgoFVII"/>
    <property type="match status" value="1"/>
</dbReference>
<dbReference type="Gene3D" id="3.30.870.10">
    <property type="entry name" value="Endonuclease Chain A"/>
    <property type="match status" value="1"/>
</dbReference>
<name>A0ABZ0SM25_9MICO</name>
<keyword evidence="3" id="KW-0540">Nuclease</keyword>
<dbReference type="GO" id="GO:0016787">
    <property type="term" value="F:hydrolase activity"/>
    <property type="evidence" value="ECO:0007669"/>
    <property type="project" value="UniProtKB-KW"/>
</dbReference>
<organism evidence="3 4">
    <name type="scientific">Microbacterium rhizosphaerae</name>
    <dbReference type="NCBI Taxonomy" id="1678237"/>
    <lineage>
        <taxon>Bacteria</taxon>
        <taxon>Bacillati</taxon>
        <taxon>Actinomycetota</taxon>
        <taxon>Actinomycetes</taxon>
        <taxon>Micrococcales</taxon>
        <taxon>Microbacteriaceae</taxon>
        <taxon>Microbacterium</taxon>
    </lineage>
</organism>
<dbReference type="InterPro" id="IPR019065">
    <property type="entry name" value="RE_NgoFVII_N"/>
</dbReference>
<keyword evidence="3" id="KW-0255">Endonuclease</keyword>
<dbReference type="RefSeq" id="WP_320941460.1">
    <property type="nucleotide sequence ID" value="NZ_BAABEU010000005.1"/>
</dbReference>
<feature type="domain" description="Restriction endonuclease type II NgoFVII N-terminal" evidence="1">
    <location>
        <begin position="9"/>
        <end position="148"/>
    </location>
</feature>
<evidence type="ECO:0000259" key="2">
    <source>
        <dbReference type="Pfam" id="PF20731"/>
    </source>
</evidence>
<proteinExistence type="predicted"/>
<keyword evidence="4" id="KW-1185">Reference proteome</keyword>
<gene>
    <name evidence="3" type="ORF">SM116_13325</name>
</gene>
<dbReference type="EC" id="3.1.21.-" evidence="3"/>
<dbReference type="EMBL" id="CP139368">
    <property type="protein sequence ID" value="WPR88742.1"/>
    <property type="molecule type" value="Genomic_DNA"/>
</dbReference>
<feature type="domain" description="Restriction endonuclease type II NgoFVII C-terminal B3-like DNA-binding" evidence="2">
    <location>
        <begin position="212"/>
        <end position="316"/>
    </location>
</feature>
<evidence type="ECO:0000313" key="3">
    <source>
        <dbReference type="EMBL" id="WPR88742.1"/>
    </source>
</evidence>
<accession>A0ABZ0SM25</accession>
<evidence type="ECO:0000313" key="4">
    <source>
        <dbReference type="Proteomes" id="UP001323798"/>
    </source>
</evidence>
<keyword evidence="3" id="KW-0378">Hydrolase</keyword>
<evidence type="ECO:0000259" key="1">
    <source>
        <dbReference type="Pfam" id="PF09565"/>
    </source>
</evidence>
<dbReference type="GO" id="GO:0004519">
    <property type="term" value="F:endonuclease activity"/>
    <property type="evidence" value="ECO:0007669"/>
    <property type="project" value="UniProtKB-KW"/>
</dbReference>
<protein>
    <submittedName>
        <fullName evidence="3">NgoFVII family restriction endonuclease</fullName>
        <ecNumber evidence="3">3.1.21.-</ecNumber>
    </submittedName>
</protein>
<sequence>MAALVRDDLLQRVLLSPTGDGCDELHVLTGYASAQFALFHILELREQLGRDVAVRLNIGMTGEEGLELSAHQGFLGAISALSGDWLRVSYAPHGVSDHTKLYVWNWSGLPTIAWFGSANYTAHGFGLSGTRRESMIRVEPESAWSTMESATAGFISATDESLFSRVHVYEADAPEQRRQVLAPTRLARPPLGTLDSVDLPLVQTTKRPGEVHNAGAGLNWGQRGSRRRSEAYIPVPAAVARSGFFPPRGLPFAAHTDDGATLFLIVAQDGDKALHSVPDNGAIGRWFRRRLGLADTAFVQTEDLERYGSTHVTFSALADGSYFMDFEPH</sequence>
<dbReference type="Pfam" id="PF20731">
    <property type="entry name" value="RE_NgoFVII_C"/>
    <property type="match status" value="1"/>
</dbReference>
<dbReference type="InterPro" id="IPR048923">
    <property type="entry name" value="RE_NgoFVII_C"/>
</dbReference>